<feature type="signal peptide" evidence="1">
    <location>
        <begin position="1"/>
        <end position="26"/>
    </location>
</feature>
<dbReference type="EMBL" id="BQOB01000001">
    <property type="protein sequence ID" value="GKH81876.1"/>
    <property type="molecule type" value="Genomic_DNA"/>
</dbReference>
<reference evidence="2" key="1">
    <citation type="submission" date="2022-01" db="EMBL/GenBank/DDBJ databases">
        <title>Novel bile acid biosynthetic pathways are enriched in the microbiome of centenarians.</title>
        <authorList>
            <person name="Sato Y."/>
            <person name="Atarashi K."/>
            <person name="Plichta R.D."/>
            <person name="Arai Y."/>
            <person name="Sasajima S."/>
            <person name="Kearney M.S."/>
            <person name="Suda W."/>
            <person name="Takeshita K."/>
            <person name="Sasaki T."/>
            <person name="Okamoto S."/>
            <person name="Skelly N.A."/>
            <person name="Okamura Y."/>
            <person name="Vlamakis H."/>
            <person name="Li Y."/>
            <person name="Tanoue T."/>
            <person name="Takei H."/>
            <person name="Nittono H."/>
            <person name="Narushima S."/>
            <person name="Irie J."/>
            <person name="Itoh H."/>
            <person name="Moriya K."/>
            <person name="Sugiura Y."/>
            <person name="Suematsu M."/>
            <person name="Moritoki N."/>
            <person name="Shibata S."/>
            <person name="Littman R.D."/>
            <person name="Fischbach A.M."/>
            <person name="Uwamino Y."/>
            <person name="Inoue T."/>
            <person name="Honda A."/>
            <person name="Hattori M."/>
            <person name="Murai T."/>
            <person name="Xavier J.R."/>
            <person name="Hirose N."/>
            <person name="Honda K."/>
        </authorList>
    </citation>
    <scope>NUCLEOTIDE SEQUENCE</scope>
    <source>
        <strain evidence="2">CE91-St7</strain>
    </source>
</reference>
<accession>A0AA37KIX7</accession>
<dbReference type="InterPro" id="IPR029052">
    <property type="entry name" value="Metallo-depent_PP-like"/>
</dbReference>
<protein>
    <submittedName>
        <fullName evidence="2">Uncharacterized protein</fullName>
    </submittedName>
</protein>
<dbReference type="Proteomes" id="UP001055104">
    <property type="component" value="Unassembled WGS sequence"/>
</dbReference>
<comment type="caution">
    <text evidence="2">The sequence shown here is derived from an EMBL/GenBank/DDBJ whole genome shotgun (WGS) entry which is preliminary data.</text>
</comment>
<proteinExistence type="predicted"/>
<name>A0AA37KIX7_9BACT</name>
<gene>
    <name evidence="2" type="ORF">CE91St7_27600</name>
</gene>
<evidence type="ECO:0000313" key="3">
    <source>
        <dbReference type="Proteomes" id="UP001055104"/>
    </source>
</evidence>
<feature type="chain" id="PRO_5041201838" evidence="1">
    <location>
        <begin position="27"/>
        <end position="150"/>
    </location>
</feature>
<dbReference type="Gene3D" id="3.60.21.10">
    <property type="match status" value="1"/>
</dbReference>
<evidence type="ECO:0000313" key="2">
    <source>
        <dbReference type="EMBL" id="GKH81876.1"/>
    </source>
</evidence>
<evidence type="ECO:0000256" key="1">
    <source>
        <dbReference type="SAM" id="SignalP"/>
    </source>
</evidence>
<dbReference type="AlphaFoldDB" id="A0AA37KIX7"/>
<keyword evidence="1" id="KW-0732">Signal</keyword>
<sequence length="150" mass="17155">MTSKTNFINYFLLAFTLAFISSGLSAGTLDFKDKKKDKEKKEELTADGPYVLYQPDGQIRVINVDKKGNIIDTTYTTLPQNFTLHVTDHKGRFPFDVKLHPVKRPGWNYPQADKVFVMSDPHGRLDCVISLLQGNHIIDKDYKWSFGKTI</sequence>
<organism evidence="2 3">
    <name type="scientific">Phocaeicola dorei</name>
    <dbReference type="NCBI Taxonomy" id="357276"/>
    <lineage>
        <taxon>Bacteria</taxon>
        <taxon>Pseudomonadati</taxon>
        <taxon>Bacteroidota</taxon>
        <taxon>Bacteroidia</taxon>
        <taxon>Bacteroidales</taxon>
        <taxon>Bacteroidaceae</taxon>
        <taxon>Phocaeicola</taxon>
    </lineage>
</organism>